<dbReference type="RefSeq" id="XP_040767895.1">
    <property type="nucleotide sequence ID" value="XM_040908184.1"/>
</dbReference>
<evidence type="ECO:0000313" key="10">
    <source>
        <dbReference type="Proteomes" id="UP000076871"/>
    </source>
</evidence>
<dbReference type="CDD" id="cd02568">
    <property type="entry name" value="PseudoU_synth_PUS1_PUS2"/>
    <property type="match status" value="1"/>
</dbReference>
<sequence>MEVERADTSSSSTTGLKRLQEEQPDSSASPKRFKMEEEEQMQTDAAPVGGNDRTKDGGGAAKPKGGKQRAPNQKKDQTYWRKGTHPEGSESRNSEEPKAPRLPKRHCALLIGFCGSGFNGMQIQPDPKLRTIEGVLFDTLVKVGAVSQDNADNSGKVKLGRAARTDAGVHAAGNVVSMMLITAIPNLVARMNEELPPEIRLWNILRVQKSFDARSTCDSRKYTYFFPSYLMIPSKPGSSLHQTLQQNGTEQAPHPFWTDSKAETTVKDDLRRKRVYRMPPELVERLRVAAKKFEKSHNFHNFTVRRDFRDRSCMRHILSVQVADPVVYGDTEWVSVLFHGQSFMLHQIRKMMSALVLASRTGSPPQIIEELYGPRMVFMPKMPALGLLLEYPIFDTYTKKIAIANAKYQPADPEYRPSIDFEVHREAIDQFKRDYIYSRMRGIEDAEGVFDAWIRSVDAYAGNDLLYLNSKGVIPSAAVIKKGERRANPFKERKRFDATTFADRSADDKIDISEEEAEEEGEEMSLDKAQLDEMDG</sequence>
<dbReference type="InterPro" id="IPR020095">
    <property type="entry name" value="PsdUridine_synth_TruA_C"/>
</dbReference>
<dbReference type="SUPFAM" id="SSF55120">
    <property type="entry name" value="Pseudouridine synthase"/>
    <property type="match status" value="1"/>
</dbReference>
<dbReference type="NCBIfam" id="TIGR00071">
    <property type="entry name" value="hisT_truA"/>
    <property type="match status" value="1"/>
</dbReference>
<dbReference type="InParanoid" id="A0A165GCF7"/>
<dbReference type="STRING" id="1314785.A0A165GCF7"/>
<evidence type="ECO:0000256" key="4">
    <source>
        <dbReference type="ARBA" id="ARBA00036943"/>
    </source>
</evidence>
<dbReference type="PANTHER" id="PTHR11142:SF4">
    <property type="entry name" value="PSEUDOURIDYLATE SYNTHASE 1 HOMOLOG"/>
    <property type="match status" value="1"/>
</dbReference>
<protein>
    <submittedName>
        <fullName evidence="9">tRNA pseudouridine synthase</fullName>
    </submittedName>
</protein>
<dbReference type="Gene3D" id="3.30.70.580">
    <property type="entry name" value="Pseudouridine synthase I, catalytic domain, N-terminal subdomain"/>
    <property type="match status" value="1"/>
</dbReference>
<dbReference type="Proteomes" id="UP000076871">
    <property type="component" value="Unassembled WGS sequence"/>
</dbReference>
<keyword evidence="3" id="KW-0413">Isomerase</keyword>
<evidence type="ECO:0000256" key="2">
    <source>
        <dbReference type="ARBA" id="ARBA00022694"/>
    </source>
</evidence>
<dbReference type="Pfam" id="PF01416">
    <property type="entry name" value="PseudoU_synth_1"/>
    <property type="match status" value="1"/>
</dbReference>
<keyword evidence="10" id="KW-1185">Reference proteome</keyword>
<dbReference type="GO" id="GO:0009982">
    <property type="term" value="F:pseudouridine synthase activity"/>
    <property type="evidence" value="ECO:0007669"/>
    <property type="project" value="InterPro"/>
</dbReference>
<dbReference type="FunFam" id="3.30.70.580:FF:000002">
    <property type="entry name" value="tRNA pseudouridine synthase"/>
    <property type="match status" value="1"/>
</dbReference>
<dbReference type="PANTHER" id="PTHR11142">
    <property type="entry name" value="PSEUDOURIDYLATE SYNTHASE"/>
    <property type="match status" value="1"/>
</dbReference>
<evidence type="ECO:0000256" key="7">
    <source>
        <dbReference type="SAM" id="MobiDB-lite"/>
    </source>
</evidence>
<evidence type="ECO:0000256" key="1">
    <source>
        <dbReference type="ARBA" id="ARBA00009375"/>
    </source>
</evidence>
<dbReference type="Gene3D" id="3.30.70.660">
    <property type="entry name" value="Pseudouridine synthase I, catalytic domain, C-terminal subdomain"/>
    <property type="match status" value="1"/>
</dbReference>
<dbReference type="GeneID" id="63825213"/>
<gene>
    <name evidence="9" type="ORF">LAESUDRAFT_722320</name>
</gene>
<dbReference type="AlphaFoldDB" id="A0A165GCF7"/>
<comment type="similarity">
    <text evidence="1">Belongs to the tRNA pseudouridine synthase TruA family.</text>
</comment>
<keyword evidence="2" id="KW-0819">tRNA processing</keyword>
<dbReference type="GO" id="GO:0005634">
    <property type="term" value="C:nucleus"/>
    <property type="evidence" value="ECO:0007669"/>
    <property type="project" value="TreeGrafter"/>
</dbReference>
<dbReference type="OrthoDB" id="10256309at2759"/>
<feature type="binding site" evidence="6">
    <location>
        <position position="222"/>
    </location>
    <ligand>
        <name>substrate</name>
    </ligand>
</feature>
<evidence type="ECO:0000256" key="5">
    <source>
        <dbReference type="PIRSR" id="PIRSR641708-1"/>
    </source>
</evidence>
<evidence type="ECO:0000259" key="8">
    <source>
        <dbReference type="Pfam" id="PF01416"/>
    </source>
</evidence>
<dbReference type="InterPro" id="IPR020094">
    <property type="entry name" value="TruA/RsuA/RluB/E/F_N"/>
</dbReference>
<evidence type="ECO:0000256" key="6">
    <source>
        <dbReference type="PIRSR" id="PIRSR641708-2"/>
    </source>
</evidence>
<dbReference type="GO" id="GO:0003723">
    <property type="term" value="F:RNA binding"/>
    <property type="evidence" value="ECO:0007669"/>
    <property type="project" value="InterPro"/>
</dbReference>
<accession>A0A165GCF7</accession>
<dbReference type="InterPro" id="IPR020097">
    <property type="entry name" value="PsdUridine_synth_TruA_a/b_dom"/>
</dbReference>
<dbReference type="InterPro" id="IPR041708">
    <property type="entry name" value="PUS1/PUS2-like"/>
</dbReference>
<feature type="compositionally biased region" description="Basic and acidic residues" evidence="7">
    <location>
        <begin position="525"/>
        <end position="536"/>
    </location>
</feature>
<feature type="compositionally biased region" description="Basic and acidic residues" evidence="7">
    <location>
        <begin position="73"/>
        <end position="99"/>
    </location>
</feature>
<feature type="region of interest" description="Disordered" evidence="7">
    <location>
        <begin position="507"/>
        <end position="536"/>
    </location>
</feature>
<feature type="active site" description="Nucleophile" evidence="5">
    <location>
        <position position="166"/>
    </location>
</feature>
<organism evidence="9 10">
    <name type="scientific">Laetiporus sulphureus 93-53</name>
    <dbReference type="NCBI Taxonomy" id="1314785"/>
    <lineage>
        <taxon>Eukaryota</taxon>
        <taxon>Fungi</taxon>
        <taxon>Dikarya</taxon>
        <taxon>Basidiomycota</taxon>
        <taxon>Agaricomycotina</taxon>
        <taxon>Agaricomycetes</taxon>
        <taxon>Polyporales</taxon>
        <taxon>Laetiporus</taxon>
    </lineage>
</organism>
<dbReference type="GO" id="GO:0031119">
    <property type="term" value="P:tRNA pseudouridine synthesis"/>
    <property type="evidence" value="ECO:0007669"/>
    <property type="project" value="InterPro"/>
</dbReference>
<dbReference type="InterPro" id="IPR020103">
    <property type="entry name" value="PsdUridine_synth_cat_dom_sf"/>
</dbReference>
<comment type="catalytic activity">
    <reaction evidence="4">
        <text>a uridine in tRNA = a pseudouridine in tRNA</text>
        <dbReference type="Rhea" id="RHEA:54572"/>
        <dbReference type="Rhea" id="RHEA-COMP:13339"/>
        <dbReference type="Rhea" id="RHEA-COMP:13934"/>
        <dbReference type="ChEBI" id="CHEBI:65314"/>
        <dbReference type="ChEBI" id="CHEBI:65315"/>
    </reaction>
</comment>
<evidence type="ECO:0000256" key="3">
    <source>
        <dbReference type="ARBA" id="ARBA00023235"/>
    </source>
</evidence>
<dbReference type="InterPro" id="IPR001406">
    <property type="entry name" value="PsdUridine_synth_TruA"/>
</dbReference>
<evidence type="ECO:0000313" key="9">
    <source>
        <dbReference type="EMBL" id="KZT10155.1"/>
    </source>
</evidence>
<dbReference type="GO" id="GO:1990481">
    <property type="term" value="P:mRNA pseudouridine synthesis"/>
    <property type="evidence" value="ECO:0007669"/>
    <property type="project" value="TreeGrafter"/>
</dbReference>
<reference evidence="9 10" key="1">
    <citation type="journal article" date="2016" name="Mol. Biol. Evol.">
        <title>Comparative Genomics of Early-Diverging Mushroom-Forming Fungi Provides Insights into the Origins of Lignocellulose Decay Capabilities.</title>
        <authorList>
            <person name="Nagy L.G."/>
            <person name="Riley R."/>
            <person name="Tritt A."/>
            <person name="Adam C."/>
            <person name="Daum C."/>
            <person name="Floudas D."/>
            <person name="Sun H."/>
            <person name="Yadav J.S."/>
            <person name="Pangilinan J."/>
            <person name="Larsson K.H."/>
            <person name="Matsuura K."/>
            <person name="Barry K."/>
            <person name="Labutti K."/>
            <person name="Kuo R."/>
            <person name="Ohm R.A."/>
            <person name="Bhattacharya S.S."/>
            <person name="Shirouzu T."/>
            <person name="Yoshinaga Y."/>
            <person name="Martin F.M."/>
            <person name="Grigoriev I.V."/>
            <person name="Hibbett D.S."/>
        </authorList>
    </citation>
    <scope>NUCLEOTIDE SEQUENCE [LARGE SCALE GENOMIC DNA]</scope>
    <source>
        <strain evidence="9 10">93-53</strain>
    </source>
</reference>
<feature type="region of interest" description="Disordered" evidence="7">
    <location>
        <begin position="1"/>
        <end position="101"/>
    </location>
</feature>
<dbReference type="EMBL" id="KV427610">
    <property type="protein sequence ID" value="KZT10155.1"/>
    <property type="molecule type" value="Genomic_DNA"/>
</dbReference>
<proteinExistence type="inferred from homology"/>
<feature type="domain" description="Pseudouridine synthase I TruA alpha/beta" evidence="8">
    <location>
        <begin position="289"/>
        <end position="394"/>
    </location>
</feature>
<feature type="compositionally biased region" description="Acidic residues" evidence="7">
    <location>
        <begin position="513"/>
        <end position="524"/>
    </location>
</feature>
<dbReference type="FunCoup" id="A0A165GCF7">
    <property type="interactions" value="733"/>
</dbReference>
<name>A0A165GCF7_9APHY</name>